<dbReference type="Gene3D" id="2.40.50.730">
    <property type="match status" value="1"/>
</dbReference>
<dbReference type="InterPro" id="IPR036397">
    <property type="entry name" value="RNaseH_sf"/>
</dbReference>
<name>A0A9W6ZZD8_9STRA</name>
<feature type="non-terminal residue" evidence="8">
    <location>
        <position position="506"/>
    </location>
</feature>
<keyword evidence="5" id="KW-0239">DNA-directed DNA polymerase</keyword>
<dbReference type="GO" id="GO:0006272">
    <property type="term" value="P:leading strand elongation"/>
    <property type="evidence" value="ECO:0007669"/>
    <property type="project" value="TreeGrafter"/>
</dbReference>
<dbReference type="GO" id="GO:0000166">
    <property type="term" value="F:nucleotide binding"/>
    <property type="evidence" value="ECO:0007669"/>
    <property type="project" value="InterPro"/>
</dbReference>
<feature type="domain" description="DNA-directed DNA polymerase family B multifunctional" evidence="6">
    <location>
        <begin position="378"/>
        <end position="502"/>
    </location>
</feature>
<dbReference type="GO" id="GO:1902975">
    <property type="term" value="P:mitotic DNA replication initiation"/>
    <property type="evidence" value="ECO:0007669"/>
    <property type="project" value="TreeGrafter"/>
</dbReference>
<evidence type="ECO:0000259" key="7">
    <source>
        <dbReference type="Pfam" id="PF03104"/>
    </source>
</evidence>
<dbReference type="CDD" id="cd05776">
    <property type="entry name" value="DNA_polB_alpha_exo"/>
    <property type="match status" value="1"/>
</dbReference>
<dbReference type="Gene3D" id="3.30.420.10">
    <property type="entry name" value="Ribonuclease H-like superfamily/Ribonuclease H"/>
    <property type="match status" value="1"/>
</dbReference>
<dbReference type="Pfam" id="PF03104">
    <property type="entry name" value="DNA_pol_B_exo1"/>
    <property type="match status" value="1"/>
</dbReference>
<dbReference type="SUPFAM" id="SSF56672">
    <property type="entry name" value="DNA/RNA polymerases"/>
    <property type="match status" value="1"/>
</dbReference>
<reference evidence="8" key="1">
    <citation type="submission" date="2022-07" db="EMBL/GenBank/DDBJ databases">
        <title>Genome analysis of Parmales, a sister group of diatoms, reveals the evolutionary specialization of diatoms from phago-mixotrophs to photoautotrophs.</title>
        <authorList>
            <person name="Ban H."/>
            <person name="Sato S."/>
            <person name="Yoshikawa S."/>
            <person name="Kazumasa Y."/>
            <person name="Nakamura Y."/>
            <person name="Ichinomiya M."/>
            <person name="Saitoh K."/>
            <person name="Sato N."/>
            <person name="Blanc-Mathieu R."/>
            <person name="Endo H."/>
            <person name="Kuwata A."/>
            <person name="Ogata H."/>
        </authorList>
    </citation>
    <scope>NUCLEOTIDE SEQUENCE</scope>
</reference>
<dbReference type="InterPro" id="IPR023211">
    <property type="entry name" value="DNA_pol_palm_dom_sf"/>
</dbReference>
<dbReference type="PANTHER" id="PTHR45861">
    <property type="entry name" value="DNA POLYMERASE ALPHA CATALYTIC SUBUNIT"/>
    <property type="match status" value="1"/>
</dbReference>
<accession>A0A9W6ZZD8</accession>
<sequence length="506" mass="56847">MERRAKAVKRKAKETTKLANENEIADRFKSEVPNWRKLNIKEIGRRAKEVKPWKAKESKKLEVPSGASWAGKPVKRRYAFEVEGVPREETEYLKRGLMGPCWLDIRGFVPSTVHLSHCKIEVSVQNPKSVKRAEEEAEAPPVVTMTLKMKTVVNPKSHKSEIVSLCAVCNRDGDIEGGGVSSTSSMQQLSLVRPLGLAAGEGVMNTFPHDLNNEIAAHMPQLKTNPNERAMISRFMAQVGAWDPDVIVGHNAWGFDVEVLLSRCKELKVGSWDRLGRLKRGTFPGQGRFENGVKDWVIAECLSGRVLCDTYISSKELLRETTYSLTHLSATQLKQKRVDIEPQDIPVWFNASKNIVQLCQHTLMDCQLVGRLLDKLQSTGRREKAKYSGGLVLEPKKGLYDTFILLLDFNSLYPSIIQEYNLCHTTMNWSAHHAKMMEQKAAAGVRSNINGEEDDEDADDEVQEVGNDLPPIPDESLSTGVLPRVIRTIIQRRGVVKKMLKERGLT</sequence>
<proteinExistence type="inferred from homology"/>
<dbReference type="OrthoDB" id="6755010at2759"/>
<dbReference type="SMART" id="SM00486">
    <property type="entry name" value="POLBc"/>
    <property type="match status" value="1"/>
</dbReference>
<dbReference type="Pfam" id="PF00136">
    <property type="entry name" value="DNA_pol_B"/>
    <property type="match status" value="1"/>
</dbReference>
<evidence type="ECO:0000313" key="9">
    <source>
        <dbReference type="Proteomes" id="UP001165082"/>
    </source>
</evidence>
<evidence type="ECO:0000256" key="3">
    <source>
        <dbReference type="ARBA" id="ARBA00022679"/>
    </source>
</evidence>
<dbReference type="InterPro" id="IPR006134">
    <property type="entry name" value="DNA-dir_DNA_pol_B_multi_dom"/>
</dbReference>
<dbReference type="GO" id="GO:0003697">
    <property type="term" value="F:single-stranded DNA binding"/>
    <property type="evidence" value="ECO:0007669"/>
    <property type="project" value="TreeGrafter"/>
</dbReference>
<evidence type="ECO:0000256" key="4">
    <source>
        <dbReference type="ARBA" id="ARBA00022695"/>
    </source>
</evidence>
<evidence type="ECO:0000313" key="8">
    <source>
        <dbReference type="EMBL" id="GMH60731.1"/>
    </source>
</evidence>
<dbReference type="GO" id="GO:0003688">
    <property type="term" value="F:DNA replication origin binding"/>
    <property type="evidence" value="ECO:0007669"/>
    <property type="project" value="TreeGrafter"/>
</dbReference>
<dbReference type="InterPro" id="IPR012337">
    <property type="entry name" value="RNaseH-like_sf"/>
</dbReference>
<keyword evidence="4" id="KW-0548">Nucleotidyltransferase</keyword>
<dbReference type="GO" id="GO:0003682">
    <property type="term" value="F:chromatin binding"/>
    <property type="evidence" value="ECO:0007669"/>
    <property type="project" value="TreeGrafter"/>
</dbReference>
<evidence type="ECO:0000259" key="6">
    <source>
        <dbReference type="Pfam" id="PF00136"/>
    </source>
</evidence>
<organism evidence="8 9">
    <name type="scientific">Triparma retinervis</name>
    <dbReference type="NCBI Taxonomy" id="2557542"/>
    <lineage>
        <taxon>Eukaryota</taxon>
        <taxon>Sar</taxon>
        <taxon>Stramenopiles</taxon>
        <taxon>Ochrophyta</taxon>
        <taxon>Bolidophyceae</taxon>
        <taxon>Parmales</taxon>
        <taxon>Triparmaceae</taxon>
        <taxon>Triparma</taxon>
    </lineage>
</organism>
<keyword evidence="9" id="KW-1185">Reference proteome</keyword>
<dbReference type="GO" id="GO:0006273">
    <property type="term" value="P:lagging strand elongation"/>
    <property type="evidence" value="ECO:0007669"/>
    <property type="project" value="TreeGrafter"/>
</dbReference>
<dbReference type="EC" id="2.7.7.7" evidence="2"/>
<comment type="similarity">
    <text evidence="1">Belongs to the DNA polymerase type-B family.</text>
</comment>
<comment type="caution">
    <text evidence="8">The sequence shown here is derived from an EMBL/GenBank/DDBJ whole genome shotgun (WGS) entry which is preliminary data.</text>
</comment>
<dbReference type="InterPro" id="IPR043502">
    <property type="entry name" value="DNA/RNA_pol_sf"/>
</dbReference>
<dbReference type="InterPro" id="IPR006172">
    <property type="entry name" value="DNA-dir_DNA_pol_B"/>
</dbReference>
<dbReference type="EMBL" id="BRXZ01005137">
    <property type="protein sequence ID" value="GMH60731.1"/>
    <property type="molecule type" value="Genomic_DNA"/>
</dbReference>
<protein>
    <recommendedName>
        <fullName evidence="2">DNA-directed DNA polymerase</fullName>
        <ecNumber evidence="2">2.7.7.7</ecNumber>
    </recommendedName>
</protein>
<evidence type="ECO:0000256" key="5">
    <source>
        <dbReference type="ARBA" id="ARBA00022932"/>
    </source>
</evidence>
<evidence type="ECO:0000256" key="1">
    <source>
        <dbReference type="ARBA" id="ARBA00005755"/>
    </source>
</evidence>
<dbReference type="InterPro" id="IPR006133">
    <property type="entry name" value="DNA-dir_DNA_pol_B_exonuc"/>
</dbReference>
<keyword evidence="3" id="KW-0808">Transferase</keyword>
<feature type="domain" description="DNA-directed DNA polymerase family B exonuclease" evidence="7">
    <location>
        <begin position="92"/>
        <end position="326"/>
    </location>
</feature>
<dbReference type="SUPFAM" id="SSF53098">
    <property type="entry name" value="Ribonuclease H-like"/>
    <property type="match status" value="1"/>
</dbReference>
<dbReference type="Proteomes" id="UP001165082">
    <property type="component" value="Unassembled WGS sequence"/>
</dbReference>
<dbReference type="Gene3D" id="3.90.1600.10">
    <property type="entry name" value="Palm domain of DNA polymerase"/>
    <property type="match status" value="1"/>
</dbReference>
<dbReference type="GO" id="GO:0003887">
    <property type="term" value="F:DNA-directed DNA polymerase activity"/>
    <property type="evidence" value="ECO:0007669"/>
    <property type="project" value="UniProtKB-KW"/>
</dbReference>
<evidence type="ECO:0000256" key="2">
    <source>
        <dbReference type="ARBA" id="ARBA00012417"/>
    </source>
</evidence>
<gene>
    <name evidence="8" type="ORF">TrRE_jg2470</name>
</gene>
<dbReference type="PANTHER" id="PTHR45861:SF1">
    <property type="entry name" value="DNA POLYMERASE ALPHA CATALYTIC SUBUNIT"/>
    <property type="match status" value="1"/>
</dbReference>
<dbReference type="GO" id="GO:0005658">
    <property type="term" value="C:alpha DNA polymerase:primase complex"/>
    <property type="evidence" value="ECO:0007669"/>
    <property type="project" value="TreeGrafter"/>
</dbReference>
<dbReference type="AlphaFoldDB" id="A0A9W6ZZD8"/>